<evidence type="ECO:0000313" key="1">
    <source>
        <dbReference type="EMBL" id="PSB00536.1"/>
    </source>
</evidence>
<protein>
    <submittedName>
        <fullName evidence="1">Iron-sulfur cluster biosynthesis transcriptional regulator SufR</fullName>
    </submittedName>
</protein>
<reference evidence="1 2" key="1">
    <citation type="submission" date="2018-02" db="EMBL/GenBank/DDBJ databases">
        <authorList>
            <person name="Cohen D.B."/>
            <person name="Kent A.D."/>
        </authorList>
    </citation>
    <scope>NUCLEOTIDE SEQUENCE [LARGE SCALE GENOMIC DNA]</scope>
    <source>
        <strain evidence="1 2">CCAP 1448/3</strain>
    </source>
</reference>
<sequence>MAIAQPTSTKEDILQYLLKKDRSTAQELATSLNISPQAIRRHLKDLEVEELIGYESVTVGMGRPQHMYMLSEKGRDRFPNSYDRFAVSFLETLIKTLGYEQASTLLSQHWERKAQDYRDRLGNGSLSERLNNLVELRRQEGYMAELFPIDASKFMLTEHNCAIAHIANSFPGVCGHELEMFAATLSDCEIERTHWAIDGEHRCGYLIQSRAN</sequence>
<dbReference type="NCBIfam" id="TIGR02702">
    <property type="entry name" value="SufR_cyano"/>
    <property type="match status" value="1"/>
</dbReference>
<dbReference type="PANTHER" id="PTHR38600">
    <property type="entry name" value="TRANSCRIPTIONAL REGULATORY PROTEIN"/>
    <property type="match status" value="1"/>
</dbReference>
<keyword evidence="2" id="KW-1185">Reference proteome</keyword>
<comment type="caution">
    <text evidence="1">The sequence shown here is derived from an EMBL/GenBank/DDBJ whole genome shotgun (WGS) entry which is preliminary data.</text>
</comment>
<dbReference type="AlphaFoldDB" id="A0A2T1BWZ4"/>
<dbReference type="Gene3D" id="1.10.10.10">
    <property type="entry name" value="Winged helix-like DNA-binding domain superfamily/Winged helix DNA-binding domain"/>
    <property type="match status" value="1"/>
</dbReference>
<evidence type="ECO:0000313" key="2">
    <source>
        <dbReference type="Proteomes" id="UP000238762"/>
    </source>
</evidence>
<organism evidence="1 2">
    <name type="scientific">Merismopedia glauca CCAP 1448/3</name>
    <dbReference type="NCBI Taxonomy" id="1296344"/>
    <lineage>
        <taxon>Bacteria</taxon>
        <taxon>Bacillati</taxon>
        <taxon>Cyanobacteriota</taxon>
        <taxon>Cyanophyceae</taxon>
        <taxon>Synechococcales</taxon>
        <taxon>Merismopediaceae</taxon>
        <taxon>Merismopedia</taxon>
    </lineage>
</organism>
<dbReference type="SUPFAM" id="SSF46785">
    <property type="entry name" value="Winged helix' DNA-binding domain"/>
    <property type="match status" value="1"/>
</dbReference>
<dbReference type="CDD" id="cd00090">
    <property type="entry name" value="HTH_ARSR"/>
    <property type="match status" value="1"/>
</dbReference>
<proteinExistence type="predicted"/>
<dbReference type="PANTHER" id="PTHR38600:SF2">
    <property type="entry name" value="SLL0088 PROTEIN"/>
    <property type="match status" value="1"/>
</dbReference>
<dbReference type="InterPro" id="IPR036390">
    <property type="entry name" value="WH_DNA-bd_sf"/>
</dbReference>
<dbReference type="InterPro" id="IPR036388">
    <property type="entry name" value="WH-like_DNA-bd_sf"/>
</dbReference>
<dbReference type="EMBL" id="PVWJ01000194">
    <property type="protein sequence ID" value="PSB00536.1"/>
    <property type="molecule type" value="Genomic_DNA"/>
</dbReference>
<dbReference type="Proteomes" id="UP000238762">
    <property type="component" value="Unassembled WGS sequence"/>
</dbReference>
<dbReference type="OrthoDB" id="9779950at2"/>
<dbReference type="InterPro" id="IPR011991">
    <property type="entry name" value="ArsR-like_HTH"/>
</dbReference>
<name>A0A2T1BWZ4_9CYAN</name>
<dbReference type="Pfam" id="PF13412">
    <property type="entry name" value="HTH_24"/>
    <property type="match status" value="1"/>
</dbReference>
<dbReference type="RefSeq" id="WP_106291786.1">
    <property type="nucleotide sequence ID" value="NZ_CAWNTC010000245.1"/>
</dbReference>
<accession>A0A2T1BWZ4</accession>
<reference evidence="1 2" key="2">
    <citation type="submission" date="2018-03" db="EMBL/GenBank/DDBJ databases">
        <title>The ancient ancestry and fast evolution of plastids.</title>
        <authorList>
            <person name="Moore K.R."/>
            <person name="Magnabosco C."/>
            <person name="Momper L."/>
            <person name="Gold D.A."/>
            <person name="Bosak T."/>
            <person name="Fournier G.P."/>
        </authorList>
    </citation>
    <scope>NUCLEOTIDE SEQUENCE [LARGE SCALE GENOMIC DNA]</scope>
    <source>
        <strain evidence="1 2">CCAP 1448/3</strain>
    </source>
</reference>
<gene>
    <name evidence="1" type="primary">sufR</name>
    <name evidence="1" type="ORF">C7B64_23000</name>
</gene>
<dbReference type="InterPro" id="IPR014075">
    <property type="entry name" value="SUF_FeS_clus_asmb_SufR_cyano"/>
</dbReference>